<keyword evidence="1" id="KW-0479">Metal-binding</keyword>
<reference evidence="8" key="1">
    <citation type="submission" date="2019-05" db="EMBL/GenBank/DDBJ databases">
        <title>Antifungal susceptibility testing, genotyping, mechanism of resistance, and clinical profile of infections caused by emerging non-Candida albicans species, Candida tropicalis; An Iranian retrospective multicenter candidemia study.</title>
        <authorList>
            <person name="Daneshnia F."/>
            <person name="Arastehfar A."/>
        </authorList>
    </citation>
    <scope>NUCLEOTIDE SEQUENCE</scope>
    <source>
        <strain evidence="8">113-1BC</strain>
        <strain evidence="9">82BC</strain>
    </source>
</reference>
<evidence type="ECO:0000256" key="6">
    <source>
        <dbReference type="SAM" id="MobiDB-lite"/>
    </source>
</evidence>
<dbReference type="GO" id="GO:0045944">
    <property type="term" value="P:positive regulation of transcription by RNA polymerase II"/>
    <property type="evidence" value="ECO:0007669"/>
    <property type="project" value="TreeGrafter"/>
</dbReference>
<dbReference type="GO" id="GO:0000978">
    <property type="term" value="F:RNA polymerase II cis-regulatory region sequence-specific DNA binding"/>
    <property type="evidence" value="ECO:0007669"/>
    <property type="project" value="TreeGrafter"/>
</dbReference>
<keyword evidence="4" id="KW-0804">Transcription</keyword>
<keyword evidence="5" id="KW-0539">Nucleus</keyword>
<dbReference type="InterPro" id="IPR050675">
    <property type="entry name" value="OAF3"/>
</dbReference>
<dbReference type="Pfam" id="PF04082">
    <property type="entry name" value="Fungal_trans"/>
    <property type="match status" value="1"/>
</dbReference>
<name>A0A5C2D206_CANTR</name>
<evidence type="ECO:0000313" key="8">
    <source>
        <dbReference type="EMBL" id="QEO75683.1"/>
    </source>
</evidence>
<dbReference type="PROSITE" id="PS50048">
    <property type="entry name" value="ZN2_CY6_FUNGAL_2"/>
    <property type="match status" value="1"/>
</dbReference>
<dbReference type="PROSITE" id="PS00463">
    <property type="entry name" value="ZN2_CY6_FUNGAL_1"/>
    <property type="match status" value="1"/>
</dbReference>
<dbReference type="InterPro" id="IPR007219">
    <property type="entry name" value="XnlR_reg_dom"/>
</dbReference>
<dbReference type="GO" id="GO:0006351">
    <property type="term" value="P:DNA-templated transcription"/>
    <property type="evidence" value="ECO:0007669"/>
    <property type="project" value="InterPro"/>
</dbReference>
<feature type="compositionally biased region" description="Polar residues" evidence="6">
    <location>
        <begin position="1021"/>
        <end position="1036"/>
    </location>
</feature>
<feature type="compositionally biased region" description="Low complexity" evidence="6">
    <location>
        <begin position="1037"/>
        <end position="1062"/>
    </location>
</feature>
<evidence type="ECO:0000256" key="5">
    <source>
        <dbReference type="ARBA" id="ARBA00023242"/>
    </source>
</evidence>
<feature type="region of interest" description="Disordered" evidence="6">
    <location>
        <begin position="1021"/>
        <end position="1062"/>
    </location>
</feature>
<sequence length="1150" mass="131005">MSFLPPKIPASFIHESMQNHGGANQQGNNTNNGQSGDQTKKRKRISSVCTNCRRRKIKCNREYPCSNCVKAKRQTSCVYDDGIIHTATTTNASSTNENKNKMSSIPENSSNYYLSSVRTPIKFDKDVTSNSSVNYDNNSRKKSKTSSISSSISNGSNINGDDQNNITMSELDMLKQRLESIESRINGETTPIPLVAPPSTTNNSNNGNNILPPPVKFNSLSPQNKPESLMFTPPCPTPPSTIPHRPPPSMNRFQTTYNVSHTRGTPSPGIQLPPINVREQDNRNNNNMIPTNVSYSSVSNNSDPYFKTPDSSVSNKSPHNSISSVRTDTNNTLIGVNPYLDENETINFYEGYTSICIKDYRRINHGPFAWSSLMKKDKALSLLWLHICKLKEEKSQQNFIFGSSVSEINQENTSLVTSESNESEVNFKKKTLESFGYKDIVPYDVLKKKLKKELNQVSLPLGLTLYEEQVNAELQLVDRIHQLLPKQKVIWKSLDRFFSLLYPFMPFIDEYDFTDSISKIIGSKNYKDEKIKEIKVEKRLDLAYLGLLLIVLRLSYLSLFSNKESVNEMRLNSTDPSEEAQDLKYLIQNPIGISFIDTAHLCLNQFDIFRKAAMSVLQLAFYLQLYHVFAPEDGDDGDGADTYALNAMIVQMAYSLGLNRDPDNFPDVLNNKRENNMGRKIWHFMILTDIHHSYSFGNPRTICDQYFDTKLPFVEEGAENLRDKKLDNFVTSNFPGYLPVYDILSDILKLILNVSGKVKMSQLCKLLSEFETSIYEKYGTLSDCLNPKNCSFNHIYARNMPVKLYISLKSFLVSVYFHIFLYYEKKDLKLSYFYLKKIIQIAATDIMPHYFELLGNSEVVCDMVINPKLIQIIHKLIQVNLALILRVNFSIYYFKNQEDHGFKCSNDEKYYSYYKELCKFSSGLTRCAEVGVAAVSKLSTRYYYAWKVTKANNYLLKKITTMEFYDKESKMSNKLMLPNYSIEEIQELGLMSEIALSKLGKTKVMGDEFCTTCTYKNFKSDMSTTSSETNQTPNTATTMNSTTTNNNNNNISSTNSNSMTSISDTRKYTNEFGLDFVNNEDIDKIWLQMITDQQQKQKQNEPNTPNFSMMNSPYGNIATPGNNGGFNNDMFDPNSFDILVDIDRLLNNDG</sequence>
<dbReference type="GO" id="GO:0005634">
    <property type="term" value="C:nucleus"/>
    <property type="evidence" value="ECO:0007669"/>
    <property type="project" value="TreeGrafter"/>
</dbReference>
<feature type="domain" description="Zn(2)-C6 fungal-type" evidence="7">
    <location>
        <begin position="48"/>
        <end position="79"/>
    </location>
</feature>
<protein>
    <submittedName>
        <fullName evidence="8">MRR1</fullName>
    </submittedName>
</protein>
<dbReference type="Gene3D" id="4.10.240.10">
    <property type="entry name" value="Zn(2)-C6 fungal-type DNA-binding domain"/>
    <property type="match status" value="1"/>
</dbReference>
<organism evidence="8">
    <name type="scientific">Candida tropicalis</name>
    <name type="common">Yeast</name>
    <dbReference type="NCBI Taxonomy" id="5482"/>
    <lineage>
        <taxon>Eukaryota</taxon>
        <taxon>Fungi</taxon>
        <taxon>Dikarya</taxon>
        <taxon>Ascomycota</taxon>
        <taxon>Saccharomycotina</taxon>
        <taxon>Pichiomycetes</taxon>
        <taxon>Debaryomycetaceae</taxon>
        <taxon>Candida/Lodderomyces clade</taxon>
        <taxon>Candida</taxon>
    </lineage>
</organism>
<dbReference type="InterPro" id="IPR001138">
    <property type="entry name" value="Zn2Cys6_DnaBD"/>
</dbReference>
<dbReference type="EMBL" id="MK906058">
    <property type="protein sequence ID" value="QEO75687.1"/>
    <property type="molecule type" value="Genomic_DNA"/>
</dbReference>
<dbReference type="GO" id="GO:0008270">
    <property type="term" value="F:zinc ion binding"/>
    <property type="evidence" value="ECO:0007669"/>
    <property type="project" value="InterPro"/>
</dbReference>
<dbReference type="GO" id="GO:0000981">
    <property type="term" value="F:DNA-binding transcription factor activity, RNA polymerase II-specific"/>
    <property type="evidence" value="ECO:0007669"/>
    <property type="project" value="InterPro"/>
</dbReference>
<dbReference type="Pfam" id="PF00172">
    <property type="entry name" value="Zn_clus"/>
    <property type="match status" value="1"/>
</dbReference>
<evidence type="ECO:0000256" key="2">
    <source>
        <dbReference type="ARBA" id="ARBA00023015"/>
    </source>
</evidence>
<evidence type="ECO:0000259" key="7">
    <source>
        <dbReference type="PROSITE" id="PS50048"/>
    </source>
</evidence>
<dbReference type="EMBL" id="MK906054">
    <property type="protein sequence ID" value="QEO75683.1"/>
    <property type="molecule type" value="Genomic_DNA"/>
</dbReference>
<keyword evidence="3" id="KW-0238">DNA-binding</keyword>
<dbReference type="AlphaFoldDB" id="A0A5C2D206"/>
<dbReference type="VEuPathDB" id="FungiDB:CTRG_02269"/>
<dbReference type="CDD" id="cd12148">
    <property type="entry name" value="fungal_TF_MHR"/>
    <property type="match status" value="1"/>
</dbReference>
<dbReference type="SUPFAM" id="SSF57701">
    <property type="entry name" value="Zn2/Cys6 DNA-binding domain"/>
    <property type="match status" value="1"/>
</dbReference>
<dbReference type="PANTHER" id="PTHR31069">
    <property type="entry name" value="OLEATE-ACTIVATED TRANSCRIPTION FACTOR 1-RELATED"/>
    <property type="match status" value="1"/>
</dbReference>
<dbReference type="PANTHER" id="PTHR31069:SF12">
    <property type="entry name" value="TRANSCRIPTION FACTOR DOMAIN-CONTAINING PROTEIN"/>
    <property type="match status" value="1"/>
</dbReference>
<feature type="region of interest" description="Disordered" evidence="6">
    <location>
        <begin position="1093"/>
        <end position="1112"/>
    </location>
</feature>
<evidence type="ECO:0000256" key="3">
    <source>
        <dbReference type="ARBA" id="ARBA00023125"/>
    </source>
</evidence>
<feature type="region of interest" description="Disordered" evidence="6">
    <location>
        <begin position="18"/>
        <end position="44"/>
    </location>
</feature>
<dbReference type="VEuPathDB" id="FungiDB:CTMYA2_050290"/>
<accession>A0A5C2D206</accession>
<feature type="compositionally biased region" description="Low complexity" evidence="6">
    <location>
        <begin position="18"/>
        <end position="37"/>
    </location>
</feature>
<feature type="region of interest" description="Disordered" evidence="6">
    <location>
        <begin position="127"/>
        <end position="165"/>
    </location>
</feature>
<evidence type="ECO:0000313" key="9">
    <source>
        <dbReference type="EMBL" id="QEO75687.1"/>
    </source>
</evidence>
<dbReference type="SMART" id="SM00066">
    <property type="entry name" value="GAL4"/>
    <property type="match status" value="1"/>
</dbReference>
<dbReference type="InterPro" id="IPR036864">
    <property type="entry name" value="Zn2-C6_fun-type_DNA-bd_sf"/>
</dbReference>
<feature type="region of interest" description="Disordered" evidence="6">
    <location>
        <begin position="92"/>
        <end position="111"/>
    </location>
</feature>
<dbReference type="SMART" id="SM00906">
    <property type="entry name" value="Fungal_trans"/>
    <property type="match status" value="1"/>
</dbReference>
<dbReference type="CDD" id="cd00067">
    <property type="entry name" value="GAL4"/>
    <property type="match status" value="1"/>
</dbReference>
<feature type="compositionally biased region" description="Low complexity" evidence="6">
    <location>
        <begin position="145"/>
        <end position="159"/>
    </location>
</feature>
<evidence type="ECO:0000256" key="4">
    <source>
        <dbReference type="ARBA" id="ARBA00023163"/>
    </source>
</evidence>
<feature type="compositionally biased region" description="Polar residues" evidence="6">
    <location>
        <begin position="101"/>
        <end position="111"/>
    </location>
</feature>
<feature type="compositionally biased region" description="Polar residues" evidence="6">
    <location>
        <begin position="1100"/>
        <end position="1112"/>
    </location>
</feature>
<proteinExistence type="predicted"/>
<keyword evidence="2" id="KW-0805">Transcription regulation</keyword>
<evidence type="ECO:0000256" key="1">
    <source>
        <dbReference type="ARBA" id="ARBA00022723"/>
    </source>
</evidence>